<reference evidence="2 3" key="2">
    <citation type="submission" date="2024-10" db="EMBL/GenBank/DDBJ databases">
        <authorList>
            <person name="Ryan C."/>
        </authorList>
    </citation>
    <scope>NUCLEOTIDE SEQUENCE [LARGE SCALE GENOMIC DNA]</scope>
</reference>
<feature type="compositionally biased region" description="Pro residues" evidence="1">
    <location>
        <begin position="25"/>
        <end position="41"/>
    </location>
</feature>
<reference evidence="3" key="1">
    <citation type="submission" date="2024-06" db="EMBL/GenBank/DDBJ databases">
        <authorList>
            <person name="Ryan C."/>
        </authorList>
    </citation>
    <scope>NUCLEOTIDE SEQUENCE [LARGE SCALE GENOMIC DNA]</scope>
</reference>
<organism evidence="2 3">
    <name type="scientific">Urochloa decumbens</name>
    <dbReference type="NCBI Taxonomy" id="240449"/>
    <lineage>
        <taxon>Eukaryota</taxon>
        <taxon>Viridiplantae</taxon>
        <taxon>Streptophyta</taxon>
        <taxon>Embryophyta</taxon>
        <taxon>Tracheophyta</taxon>
        <taxon>Spermatophyta</taxon>
        <taxon>Magnoliopsida</taxon>
        <taxon>Liliopsida</taxon>
        <taxon>Poales</taxon>
        <taxon>Poaceae</taxon>
        <taxon>PACMAD clade</taxon>
        <taxon>Panicoideae</taxon>
        <taxon>Panicodae</taxon>
        <taxon>Paniceae</taxon>
        <taxon>Melinidinae</taxon>
        <taxon>Urochloa</taxon>
    </lineage>
</organism>
<dbReference type="Proteomes" id="UP001497457">
    <property type="component" value="Chromosome 9rd"/>
</dbReference>
<feature type="compositionally biased region" description="Polar residues" evidence="1">
    <location>
        <begin position="87"/>
        <end position="97"/>
    </location>
</feature>
<dbReference type="EMBL" id="OZ075119">
    <property type="protein sequence ID" value="CAL5095694.1"/>
    <property type="molecule type" value="Genomic_DNA"/>
</dbReference>
<feature type="region of interest" description="Disordered" evidence="1">
    <location>
        <begin position="1"/>
        <end position="62"/>
    </location>
</feature>
<protein>
    <recommendedName>
        <fullName evidence="4">No apical meristem-associated C-terminal domain-containing protein</fullName>
    </recommendedName>
</protein>
<keyword evidence="3" id="KW-1185">Reference proteome</keyword>
<evidence type="ECO:0000256" key="1">
    <source>
        <dbReference type="SAM" id="MobiDB-lite"/>
    </source>
</evidence>
<feature type="region of interest" description="Disordered" evidence="1">
    <location>
        <begin position="75"/>
        <end position="151"/>
    </location>
</feature>
<proteinExistence type="predicted"/>
<evidence type="ECO:0000313" key="3">
    <source>
        <dbReference type="Proteomes" id="UP001497457"/>
    </source>
</evidence>
<dbReference type="PANTHER" id="PTHR45224:SF16">
    <property type="entry name" value="OS01G0527900 PROTEIN"/>
    <property type="match status" value="1"/>
</dbReference>
<feature type="compositionally biased region" description="Polar residues" evidence="1">
    <location>
        <begin position="122"/>
        <end position="150"/>
    </location>
</feature>
<evidence type="ECO:0000313" key="2">
    <source>
        <dbReference type="EMBL" id="CAL5095694.1"/>
    </source>
</evidence>
<dbReference type="AlphaFoldDB" id="A0ABC9GK67"/>
<name>A0ABC9GK67_9POAL</name>
<gene>
    <name evidence="2" type="ORF">URODEC1_LOCUS116581</name>
</gene>
<accession>A0ABC9GK67</accession>
<sequence>MSRQSRRTLAPPPPEIPSPATRLTMPPPPPLLPQSTPPPFPSIYGGPVTWFPPGTQQSMAPSSVPCWFPAVQQPGMAGGPRCLATSLGASTGRTPTPDQEEPDLQAWGSDSHPPGGFVNLLKKSTSNPTQVMGNGSSSQPINVGDDTNNGDCARTEKRLLWTKEEDLRLEPKWDAYLERLDEEIEPENRKFNVQEDVTQHFSLDDVRDERPIGGKKAKEQQKRKRKDEACIIDLEDELHKFVDAQNTANEGRKEMLETQRRVSSEKLEARKLAYLAAKEHKESTMLETYRSLMMQDTSLAINHGLSCDLVIAVDATTVTEGG</sequence>
<dbReference type="PANTHER" id="PTHR45224">
    <property type="entry name" value="OS01G0527900 PROTEIN-RELATED"/>
    <property type="match status" value="1"/>
</dbReference>
<evidence type="ECO:0008006" key="4">
    <source>
        <dbReference type="Google" id="ProtNLM"/>
    </source>
</evidence>